<proteinExistence type="predicted"/>
<dbReference type="AlphaFoldDB" id="A0AAD7NMQ5"/>
<evidence type="ECO:0000313" key="2">
    <source>
        <dbReference type="Proteomes" id="UP001215280"/>
    </source>
</evidence>
<name>A0AAD7NMQ5_9AGAR</name>
<dbReference type="Proteomes" id="UP001215280">
    <property type="component" value="Unassembled WGS sequence"/>
</dbReference>
<gene>
    <name evidence="1" type="ORF">DFH07DRAFT_769578</name>
</gene>
<evidence type="ECO:0000313" key="1">
    <source>
        <dbReference type="EMBL" id="KAJ7767483.1"/>
    </source>
</evidence>
<comment type="caution">
    <text evidence="1">The sequence shown here is derived from an EMBL/GenBank/DDBJ whole genome shotgun (WGS) entry which is preliminary data.</text>
</comment>
<dbReference type="EMBL" id="JARJLG010000030">
    <property type="protein sequence ID" value="KAJ7767483.1"/>
    <property type="molecule type" value="Genomic_DNA"/>
</dbReference>
<reference evidence="1" key="1">
    <citation type="submission" date="2023-03" db="EMBL/GenBank/DDBJ databases">
        <title>Massive genome expansion in bonnet fungi (Mycena s.s.) driven by repeated elements and novel gene families across ecological guilds.</title>
        <authorList>
            <consortium name="Lawrence Berkeley National Laboratory"/>
            <person name="Harder C.B."/>
            <person name="Miyauchi S."/>
            <person name="Viragh M."/>
            <person name="Kuo A."/>
            <person name="Thoen E."/>
            <person name="Andreopoulos B."/>
            <person name="Lu D."/>
            <person name="Skrede I."/>
            <person name="Drula E."/>
            <person name="Henrissat B."/>
            <person name="Morin E."/>
            <person name="Kohler A."/>
            <person name="Barry K."/>
            <person name="LaButti K."/>
            <person name="Morin E."/>
            <person name="Salamov A."/>
            <person name="Lipzen A."/>
            <person name="Mereny Z."/>
            <person name="Hegedus B."/>
            <person name="Baldrian P."/>
            <person name="Stursova M."/>
            <person name="Weitz H."/>
            <person name="Taylor A."/>
            <person name="Grigoriev I.V."/>
            <person name="Nagy L.G."/>
            <person name="Martin F."/>
            <person name="Kauserud H."/>
        </authorList>
    </citation>
    <scope>NUCLEOTIDE SEQUENCE</scope>
    <source>
        <strain evidence="1">CBHHK188m</strain>
    </source>
</reference>
<keyword evidence="2" id="KW-1185">Reference proteome</keyword>
<protein>
    <submittedName>
        <fullName evidence="1">Uncharacterized protein</fullName>
    </submittedName>
</protein>
<accession>A0AAD7NMQ5</accession>
<organism evidence="1 2">
    <name type="scientific">Mycena maculata</name>
    <dbReference type="NCBI Taxonomy" id="230809"/>
    <lineage>
        <taxon>Eukaryota</taxon>
        <taxon>Fungi</taxon>
        <taxon>Dikarya</taxon>
        <taxon>Basidiomycota</taxon>
        <taxon>Agaricomycotina</taxon>
        <taxon>Agaricomycetes</taxon>
        <taxon>Agaricomycetidae</taxon>
        <taxon>Agaricales</taxon>
        <taxon>Marasmiineae</taxon>
        <taxon>Mycenaceae</taxon>
        <taxon>Mycena</taxon>
    </lineage>
</organism>
<sequence length="393" mass="43031">MSGLRGAGRDDVVPRRVKQYAGMHLFAPVLAPVGEKGCEECQKLARKSERFVSHQLRALLCWAPISFFAFAARNYAQANRLLSPLLLEDLKISRQAPSDCLVPSARVVPTSNIEWLNPCACAAPGQARGTEAGLTKAILSNSVKNRELIAESPEILHVQGLPRSSPCLQIVPHEHTAATPSLHRLKPSMWSSMLAHAAQRPATVFVQSRLIGSRPDQSLPLRVTTPASVACSAAIAVKIVPWQRRPELETMLIDLAAHEEDAKRHEFARCSSLLPSALPPHLIPLAVPTSTRTVLPQLRAVAAQHLEWKLRCEHNLSCTRSAATSPRPVLRVRLLMLHADAALSLPLALALVRYSRKGSAASPIRCTLRGCIRMNESQPTVHSKRMRGARPSR</sequence>